<evidence type="ECO:0000313" key="7">
    <source>
        <dbReference type="Proteomes" id="UP000019763"/>
    </source>
</evidence>
<feature type="domain" description="RING-CH-type" evidence="5">
    <location>
        <begin position="173"/>
        <end position="249"/>
    </location>
</feature>
<evidence type="ECO:0000259" key="4">
    <source>
        <dbReference type="PROSITE" id="PS50006"/>
    </source>
</evidence>
<organism evidence="6 7">
    <name type="scientific">Gregarina niphandrodes</name>
    <name type="common">Septate eugregarine</name>
    <dbReference type="NCBI Taxonomy" id="110365"/>
    <lineage>
        <taxon>Eukaryota</taxon>
        <taxon>Sar</taxon>
        <taxon>Alveolata</taxon>
        <taxon>Apicomplexa</taxon>
        <taxon>Conoidasida</taxon>
        <taxon>Gregarinasina</taxon>
        <taxon>Eugregarinorida</taxon>
        <taxon>Gregarinidae</taxon>
        <taxon>Gregarina</taxon>
    </lineage>
</organism>
<dbReference type="EMBL" id="AFNH02000029">
    <property type="protein sequence ID" value="EZG89040.1"/>
    <property type="molecule type" value="Genomic_DNA"/>
</dbReference>
<evidence type="ECO:0000256" key="1">
    <source>
        <dbReference type="ARBA" id="ARBA00022723"/>
    </source>
</evidence>
<reference evidence="6" key="1">
    <citation type="submission" date="2013-12" db="EMBL/GenBank/DDBJ databases">
        <authorList>
            <person name="Omoto C.K."/>
            <person name="Sibley D."/>
            <person name="Venepally P."/>
            <person name="Hadjithomas M."/>
            <person name="Karamycheva S."/>
            <person name="Brunk B."/>
            <person name="Roos D."/>
            <person name="Caler E."/>
            <person name="Lorenzi H."/>
        </authorList>
    </citation>
    <scope>NUCLEOTIDE SEQUENCE</scope>
</reference>
<dbReference type="SMART" id="SM00240">
    <property type="entry name" value="FHA"/>
    <property type="match status" value="1"/>
</dbReference>
<feature type="domain" description="FHA" evidence="4">
    <location>
        <begin position="294"/>
        <end position="343"/>
    </location>
</feature>
<comment type="caution">
    <text evidence="6">The sequence shown here is derived from an EMBL/GenBank/DDBJ whole genome shotgun (WGS) entry which is preliminary data.</text>
</comment>
<dbReference type="Pfam" id="PF00498">
    <property type="entry name" value="FHA"/>
    <property type="match status" value="1"/>
</dbReference>
<dbReference type="eggNOG" id="ENOG502S1VU">
    <property type="taxonomic scope" value="Eukaryota"/>
</dbReference>
<evidence type="ECO:0000256" key="2">
    <source>
        <dbReference type="ARBA" id="ARBA00022771"/>
    </source>
</evidence>
<evidence type="ECO:0000259" key="5">
    <source>
        <dbReference type="PROSITE" id="PS51292"/>
    </source>
</evidence>
<dbReference type="Proteomes" id="UP000019763">
    <property type="component" value="Unassembled WGS sequence"/>
</dbReference>
<sequence>MADATDLNNLDQWQPATTTTASEGPLLNIDYRTWHRDSHELYDYESLNIFRGRHSTRRSVRVIRSGTDVILDEDATNLPAQGDFLLGVKAKDGKFIIFPADRSVQYPQTIMPRKLWLITRYLPNSLYPLSEGDVIKLGRFKLRVKQIVSEDRPNTLVDWRLDDSEFPVAELSPEEALNTQCRICLTEGAEENNPLVRACHCKGSIMYVHLECLRQWVNGRLNLSEDLSRACCFVRQIQCELCKATFPSFVTSKGERLPVVKIPQLQSPFIVLENMVGPVNKGVHLCSLAQKKECKLGRGHESDVRIADVSISRWHATIKYSEGQFNLEDHSSKFGTLVALRRPVIMDSLVERLSVQIGRTVMDLGVSGSSEAATELSGVPANALRSSVLDHEMEPDWHE</sequence>
<dbReference type="Gene3D" id="3.30.40.10">
    <property type="entry name" value="Zinc/RING finger domain, C3HC4 (zinc finger)"/>
    <property type="match status" value="1"/>
</dbReference>
<dbReference type="PROSITE" id="PS51292">
    <property type="entry name" value="ZF_RING_CH"/>
    <property type="match status" value="1"/>
</dbReference>
<dbReference type="OMA" id="GNMEPEL"/>
<proteinExistence type="predicted"/>
<accession>A0A023BDZ9</accession>
<evidence type="ECO:0000256" key="3">
    <source>
        <dbReference type="ARBA" id="ARBA00022833"/>
    </source>
</evidence>
<dbReference type="GeneID" id="22910370"/>
<name>A0A023BDZ9_GRENI</name>
<protein>
    <submittedName>
        <fullName evidence="6">Zinc finger/FHA domain protein</fullName>
    </submittedName>
</protein>
<dbReference type="GO" id="GO:0008270">
    <property type="term" value="F:zinc ion binding"/>
    <property type="evidence" value="ECO:0007669"/>
    <property type="project" value="UniProtKB-KW"/>
</dbReference>
<dbReference type="RefSeq" id="XP_011128509.1">
    <property type="nucleotide sequence ID" value="XM_011130207.1"/>
</dbReference>
<evidence type="ECO:0000313" key="6">
    <source>
        <dbReference type="EMBL" id="EZG89040.1"/>
    </source>
</evidence>
<dbReference type="PROSITE" id="PS50006">
    <property type="entry name" value="FHA_DOMAIN"/>
    <property type="match status" value="1"/>
</dbReference>
<dbReference type="PANTHER" id="PTHR46210:SF1">
    <property type="entry name" value="FHA DOMAIN-CONTAINING PROTEIN"/>
    <property type="match status" value="1"/>
</dbReference>
<keyword evidence="3" id="KW-0862">Zinc</keyword>
<dbReference type="CDD" id="cd00060">
    <property type="entry name" value="FHA"/>
    <property type="match status" value="1"/>
</dbReference>
<dbReference type="Pfam" id="PF12906">
    <property type="entry name" value="RINGv"/>
    <property type="match status" value="1"/>
</dbReference>
<dbReference type="SUPFAM" id="SSF57850">
    <property type="entry name" value="RING/U-box"/>
    <property type="match status" value="1"/>
</dbReference>
<keyword evidence="2" id="KW-0863">Zinc-finger</keyword>
<keyword evidence="1" id="KW-0479">Metal-binding</keyword>
<gene>
    <name evidence="6" type="ORF">GNI_003330</name>
</gene>
<dbReference type="AlphaFoldDB" id="A0A023BDZ9"/>
<dbReference type="InterPro" id="IPR011016">
    <property type="entry name" value="Znf_RING-CH"/>
</dbReference>
<dbReference type="InterPro" id="IPR013083">
    <property type="entry name" value="Znf_RING/FYVE/PHD"/>
</dbReference>
<dbReference type="PANTHER" id="PTHR46210">
    <property type="entry name" value="FHA DOMAIN-CONTAINING PROTEIN"/>
    <property type="match status" value="1"/>
</dbReference>
<dbReference type="InterPro" id="IPR000253">
    <property type="entry name" value="FHA_dom"/>
</dbReference>
<dbReference type="InterPro" id="IPR008984">
    <property type="entry name" value="SMAD_FHA_dom_sf"/>
</dbReference>
<dbReference type="Gene3D" id="2.60.200.20">
    <property type="match status" value="1"/>
</dbReference>
<keyword evidence="7" id="KW-1185">Reference proteome</keyword>
<dbReference type="SUPFAM" id="SSF49879">
    <property type="entry name" value="SMAD/FHA domain"/>
    <property type="match status" value="1"/>
</dbReference>
<dbReference type="CDD" id="cd16495">
    <property type="entry name" value="RING_CH-C4HC3_MARCH"/>
    <property type="match status" value="1"/>
</dbReference>
<dbReference type="VEuPathDB" id="CryptoDB:GNI_003330"/>
<dbReference type="SMART" id="SM00744">
    <property type="entry name" value="RINGv"/>
    <property type="match status" value="1"/>
</dbReference>
<dbReference type="OrthoDB" id="264354at2759"/>